<dbReference type="GO" id="GO:0005829">
    <property type="term" value="C:cytosol"/>
    <property type="evidence" value="ECO:0007669"/>
    <property type="project" value="TreeGrafter"/>
</dbReference>
<dbReference type="InterPro" id="IPR013904">
    <property type="entry name" value="RXT2_N"/>
</dbReference>
<name>A0AAD9I9N0_9PEZI</name>
<evidence type="ECO:0000259" key="2">
    <source>
        <dbReference type="Pfam" id="PF08595"/>
    </source>
</evidence>
<sequence>MASQQQAMIKDTLMALKKAVKRKACESDSDSSIERNTNRGYKLKRRSRFVRKGQLSAQALGHTTYREDAEHAGFQRVIIKRNEPLADDDGYEIESDDTEERVQEAVVRNEGNNAYGSVRLEQLLAPLTSVIDLPNHPTLSRPFTSKALTDLSGQACDLIQAENAALWKVKPLLIKLQGDSTWAPCGAFAAPTDYEFFTDPARFMNRPTRSPTVASVPGAHGNGELPTARPPVSMDGEVKGAEQQGADGDSTANQRDGNGQPTDDKGGTETQGNHINGHDRPSNYVVAVSRIGPGKEAVEADNGDVNPMDVRVTHPSGSQPINAGFGTLGDGPSGLGLLPDPFDDVEDSDLFIHPLFLAPPSARPDRNLGLPEAEAEDVRRLVQLYVQKQEEICRGATRLHKGLLKADRLRRTVLQWAKAEAHCGPHRDMSDGEDWYDKDEWGLTEDLKKGQDEEEEDTHTTAAAQQQKKTRNRR</sequence>
<dbReference type="GO" id="GO:0033698">
    <property type="term" value="C:Rpd3L complex"/>
    <property type="evidence" value="ECO:0007669"/>
    <property type="project" value="TreeGrafter"/>
</dbReference>
<feature type="domain" description="Transcriptional regulatory protein RXT2 N-terminal" evidence="2">
    <location>
        <begin position="37"/>
        <end position="179"/>
    </location>
</feature>
<feature type="compositionally biased region" description="Polar residues" evidence="1">
    <location>
        <begin position="250"/>
        <end position="261"/>
    </location>
</feature>
<dbReference type="PANTHER" id="PTHR28232:SF1">
    <property type="entry name" value="TRANSCRIPTIONAL REGULATORY PROTEIN RXT2"/>
    <property type="match status" value="1"/>
</dbReference>
<dbReference type="Pfam" id="PF08595">
    <property type="entry name" value="RXT2_N"/>
    <property type="match status" value="1"/>
</dbReference>
<feature type="region of interest" description="Disordered" evidence="1">
    <location>
        <begin position="208"/>
        <end position="283"/>
    </location>
</feature>
<gene>
    <name evidence="3" type="ORF">P8C59_007738</name>
</gene>
<dbReference type="InterPro" id="IPR039602">
    <property type="entry name" value="Rxt2"/>
</dbReference>
<organism evidence="3 4">
    <name type="scientific">Phyllachora maydis</name>
    <dbReference type="NCBI Taxonomy" id="1825666"/>
    <lineage>
        <taxon>Eukaryota</taxon>
        <taxon>Fungi</taxon>
        <taxon>Dikarya</taxon>
        <taxon>Ascomycota</taxon>
        <taxon>Pezizomycotina</taxon>
        <taxon>Sordariomycetes</taxon>
        <taxon>Sordariomycetidae</taxon>
        <taxon>Phyllachorales</taxon>
        <taxon>Phyllachoraceae</taxon>
        <taxon>Phyllachora</taxon>
    </lineage>
</organism>
<dbReference type="EMBL" id="JAQQPM010000007">
    <property type="protein sequence ID" value="KAK2073453.1"/>
    <property type="molecule type" value="Genomic_DNA"/>
</dbReference>
<evidence type="ECO:0000313" key="3">
    <source>
        <dbReference type="EMBL" id="KAK2073453.1"/>
    </source>
</evidence>
<dbReference type="PANTHER" id="PTHR28232">
    <property type="entry name" value="TRANSCRIPTIONAL REGULATORY PROTEIN RXT2"/>
    <property type="match status" value="1"/>
</dbReference>
<keyword evidence="4" id="KW-1185">Reference proteome</keyword>
<evidence type="ECO:0000313" key="4">
    <source>
        <dbReference type="Proteomes" id="UP001217918"/>
    </source>
</evidence>
<proteinExistence type="predicted"/>
<evidence type="ECO:0000256" key="1">
    <source>
        <dbReference type="SAM" id="MobiDB-lite"/>
    </source>
</evidence>
<dbReference type="AlphaFoldDB" id="A0AAD9I9N0"/>
<feature type="region of interest" description="Disordered" evidence="1">
    <location>
        <begin position="446"/>
        <end position="474"/>
    </location>
</feature>
<reference evidence="3" key="1">
    <citation type="journal article" date="2023" name="Mol. Plant Microbe Interact.">
        <title>Elucidating the Obligate Nature and Biological Capacity of an Invasive Fungal Corn Pathogen.</title>
        <authorList>
            <person name="MacCready J.S."/>
            <person name="Roggenkamp E.M."/>
            <person name="Gdanetz K."/>
            <person name="Chilvers M.I."/>
        </authorList>
    </citation>
    <scope>NUCLEOTIDE SEQUENCE</scope>
    <source>
        <strain evidence="3">PM02</strain>
    </source>
</reference>
<accession>A0AAD9I9N0</accession>
<dbReference type="Proteomes" id="UP001217918">
    <property type="component" value="Unassembled WGS sequence"/>
</dbReference>
<protein>
    <recommendedName>
        <fullName evidence="2">Transcriptional regulatory protein RXT2 N-terminal domain-containing protein</fullName>
    </recommendedName>
</protein>
<comment type="caution">
    <text evidence="3">The sequence shown here is derived from an EMBL/GenBank/DDBJ whole genome shotgun (WGS) entry which is preliminary data.</text>
</comment>